<dbReference type="InterPro" id="IPR001747">
    <property type="entry name" value="Vitellogenin_N"/>
</dbReference>
<dbReference type="Pfam" id="PF01347">
    <property type="entry name" value="Vitellogenin_N"/>
    <property type="match status" value="1"/>
</dbReference>
<dbReference type="Proteomes" id="UP001430953">
    <property type="component" value="Unassembled WGS sequence"/>
</dbReference>
<dbReference type="Gene3D" id="2.30.230.10">
    <property type="entry name" value="Lipovitellin, beta-sheet shell regions, chain A"/>
    <property type="match status" value="1"/>
</dbReference>
<feature type="signal peptide" evidence="2">
    <location>
        <begin position="1"/>
        <end position="17"/>
    </location>
</feature>
<feature type="chain" id="PRO_5043721846" description="Vitellogenin domain-containing protein" evidence="2">
    <location>
        <begin position="18"/>
        <end position="313"/>
    </location>
</feature>
<dbReference type="InterPro" id="IPR015819">
    <property type="entry name" value="Lipid_transp_b-sht_shell"/>
</dbReference>
<keyword evidence="5" id="KW-1185">Reference proteome</keyword>
<evidence type="ECO:0000256" key="1">
    <source>
        <dbReference type="ARBA" id="ARBA00022729"/>
    </source>
</evidence>
<reference evidence="4 5" key="1">
    <citation type="submission" date="2023-03" db="EMBL/GenBank/DDBJ databases">
        <title>High recombination rates correlate with genetic variation in Cardiocondyla obscurior ants.</title>
        <authorList>
            <person name="Errbii M."/>
        </authorList>
    </citation>
    <scope>NUCLEOTIDE SEQUENCE [LARGE SCALE GENOMIC DNA]</scope>
    <source>
        <strain evidence="4">Alpha-2009</strain>
        <tissue evidence="4">Whole body</tissue>
    </source>
</reference>
<dbReference type="GO" id="GO:0005319">
    <property type="term" value="F:lipid transporter activity"/>
    <property type="evidence" value="ECO:0007669"/>
    <property type="project" value="InterPro"/>
</dbReference>
<feature type="domain" description="Vitellogenin" evidence="3">
    <location>
        <begin position="20"/>
        <end position="287"/>
    </location>
</feature>
<dbReference type="EMBL" id="JADYXP020000005">
    <property type="protein sequence ID" value="KAL0123702.1"/>
    <property type="molecule type" value="Genomic_DNA"/>
</dbReference>
<accession>A0AAW2GBR1</accession>
<comment type="caution">
    <text evidence="4">The sequence shown here is derived from an EMBL/GenBank/DDBJ whole genome shotgun (WGS) entry which is preliminary data.</text>
</comment>
<dbReference type="AlphaFoldDB" id="A0AAW2GBR1"/>
<evidence type="ECO:0000313" key="5">
    <source>
        <dbReference type="Proteomes" id="UP001430953"/>
    </source>
</evidence>
<name>A0AAW2GBR1_9HYME</name>
<keyword evidence="1 2" id="KW-0732">Signal</keyword>
<evidence type="ECO:0000259" key="3">
    <source>
        <dbReference type="Pfam" id="PF01347"/>
    </source>
</evidence>
<dbReference type="SUPFAM" id="SSF56968">
    <property type="entry name" value="Lipovitellin-phosvitin complex, beta-sheet shell regions"/>
    <property type="match status" value="1"/>
</dbReference>
<protein>
    <recommendedName>
        <fullName evidence="3">Vitellogenin domain-containing protein</fullName>
    </recommendedName>
</protein>
<sequence>MYVVVIPFFLAAHLTVDQPWKHGPEYTFQVQVNCTAIPEESIYGSVRLNLVSKLICQPKTNALSCHFEDSKANSFVVDSSDPSESVVPAGPINRQPAYEINEDQFEIKFNARGLDGLMVNENIQPRELDMIRMIVGQLSVGAVLDGTRNDYTFDTTENFTQGECYTTFKIDKKLVGRPSYAKPSYALDPIFGLKDGKIAQIRKIRNLHMCTHKVPYFFGSAESFRDGSDIISEISLSDSQIIVTSTEIISSTSNVITTSKVTEAVITTLYENVRVRLESIQPAKSEPPAVKEAEPASIFIGRWLIDSSSEEDN</sequence>
<organism evidence="4 5">
    <name type="scientific">Cardiocondyla obscurior</name>
    <dbReference type="NCBI Taxonomy" id="286306"/>
    <lineage>
        <taxon>Eukaryota</taxon>
        <taxon>Metazoa</taxon>
        <taxon>Ecdysozoa</taxon>
        <taxon>Arthropoda</taxon>
        <taxon>Hexapoda</taxon>
        <taxon>Insecta</taxon>
        <taxon>Pterygota</taxon>
        <taxon>Neoptera</taxon>
        <taxon>Endopterygota</taxon>
        <taxon>Hymenoptera</taxon>
        <taxon>Apocrita</taxon>
        <taxon>Aculeata</taxon>
        <taxon>Formicoidea</taxon>
        <taxon>Formicidae</taxon>
        <taxon>Myrmicinae</taxon>
        <taxon>Cardiocondyla</taxon>
    </lineage>
</organism>
<gene>
    <name evidence="4" type="ORF">PUN28_005898</name>
</gene>
<evidence type="ECO:0000313" key="4">
    <source>
        <dbReference type="EMBL" id="KAL0123702.1"/>
    </source>
</evidence>
<dbReference type="InterPro" id="IPR015816">
    <property type="entry name" value="Vitellinogen_b-sht_N"/>
</dbReference>
<proteinExistence type="predicted"/>
<evidence type="ECO:0000256" key="2">
    <source>
        <dbReference type="SAM" id="SignalP"/>
    </source>
</evidence>